<name>A0A8T0D8Y0_9TREM</name>
<dbReference type="SUPFAM" id="SSF52540">
    <property type="entry name" value="P-loop containing nucleoside triphosphate hydrolases"/>
    <property type="match status" value="1"/>
</dbReference>
<feature type="compositionally biased region" description="Basic and acidic residues" evidence="1">
    <location>
        <begin position="201"/>
        <end position="219"/>
    </location>
</feature>
<dbReference type="Gene3D" id="1.20.5.190">
    <property type="match status" value="3"/>
</dbReference>
<evidence type="ECO:0000313" key="2">
    <source>
        <dbReference type="EMBL" id="KAF8563404.1"/>
    </source>
</evidence>
<evidence type="ECO:0000256" key="1">
    <source>
        <dbReference type="SAM" id="MobiDB-lite"/>
    </source>
</evidence>
<feature type="region of interest" description="Disordered" evidence="1">
    <location>
        <begin position="290"/>
        <end position="329"/>
    </location>
</feature>
<feature type="compositionally biased region" description="Polar residues" evidence="1">
    <location>
        <begin position="307"/>
        <end position="317"/>
    </location>
</feature>
<accession>A0A8T0D8Y0</accession>
<dbReference type="PANTHER" id="PTHR10699">
    <property type="entry name" value="NEUROMODULIN"/>
    <property type="match status" value="1"/>
</dbReference>
<feature type="compositionally biased region" description="Polar residues" evidence="1">
    <location>
        <begin position="92"/>
        <end position="108"/>
    </location>
</feature>
<sequence length="398" mass="44519">MATKHTHLTRGLQQQSVNVHENNFSIATCHLSATYLSKHLSMRGFSEATKNVSSSGSEAQTSTPSLNPDRAATKIQAGYRGYRVRKLYHTGDGSTSTPAKQNTSSPYGTASRAMGDRTTGINPVLAATRIQAGYRGYKVRKQLHHERQDDSSNESSSYPQHPVRFQNSTEADRAAAKIQASFRGYMTRRALLEQKSAAPGRETHSQNEWNRQETHHSDHIPVTTVTPLRTRDSNLYTFSRESQPTSRVPSKPRDFSDHYQSAPRNRDQKNLNDAAAVIQAGFRGYQTRKALHSSATRVPDESKKQSSLDQKYSQSHDSPSKDLNKENAEQAATRIQATYRGFVTRKKLRQSNKMSSPARVNAISEHKQTIVDPNLAATKIQAAFRGFTTRQKIHLSHE</sequence>
<feature type="compositionally biased region" description="Polar residues" evidence="1">
    <location>
        <begin position="153"/>
        <end position="169"/>
    </location>
</feature>
<organism evidence="2 3">
    <name type="scientific">Paragonimus westermani</name>
    <dbReference type="NCBI Taxonomy" id="34504"/>
    <lineage>
        <taxon>Eukaryota</taxon>
        <taxon>Metazoa</taxon>
        <taxon>Spiralia</taxon>
        <taxon>Lophotrochozoa</taxon>
        <taxon>Platyhelminthes</taxon>
        <taxon>Trematoda</taxon>
        <taxon>Digenea</taxon>
        <taxon>Plagiorchiida</taxon>
        <taxon>Troglotremata</taxon>
        <taxon>Troglotrematidae</taxon>
        <taxon>Paragonimus</taxon>
    </lineage>
</organism>
<feature type="region of interest" description="Disordered" evidence="1">
    <location>
        <begin position="194"/>
        <end position="271"/>
    </location>
</feature>
<dbReference type="EMBL" id="JTDF01011963">
    <property type="protein sequence ID" value="KAF8563404.1"/>
    <property type="molecule type" value="Genomic_DNA"/>
</dbReference>
<dbReference type="GO" id="GO:0005516">
    <property type="term" value="F:calmodulin binding"/>
    <property type="evidence" value="ECO:0007669"/>
    <property type="project" value="TreeGrafter"/>
</dbReference>
<protein>
    <submittedName>
        <fullName evidence="2">Uncharacterized protein</fullName>
    </submittedName>
</protein>
<dbReference type="OrthoDB" id="1738954at2759"/>
<dbReference type="PROSITE" id="PS50096">
    <property type="entry name" value="IQ"/>
    <property type="match status" value="6"/>
</dbReference>
<feature type="compositionally biased region" description="Polar residues" evidence="1">
    <location>
        <begin position="223"/>
        <end position="248"/>
    </location>
</feature>
<dbReference type="PANTHER" id="PTHR10699:SF11">
    <property type="entry name" value="IGLOO, ISOFORM A"/>
    <property type="match status" value="1"/>
</dbReference>
<feature type="region of interest" description="Disordered" evidence="1">
    <location>
        <begin position="88"/>
        <end position="117"/>
    </location>
</feature>
<dbReference type="Pfam" id="PF00612">
    <property type="entry name" value="IQ"/>
    <property type="match status" value="6"/>
</dbReference>
<evidence type="ECO:0000313" key="3">
    <source>
        <dbReference type="Proteomes" id="UP000699462"/>
    </source>
</evidence>
<dbReference type="CDD" id="cd23767">
    <property type="entry name" value="IQCD"/>
    <property type="match status" value="6"/>
</dbReference>
<proteinExistence type="predicted"/>
<keyword evidence="3" id="KW-1185">Reference proteome</keyword>
<dbReference type="InterPro" id="IPR027417">
    <property type="entry name" value="P-loop_NTPase"/>
</dbReference>
<comment type="caution">
    <text evidence="2">The sequence shown here is derived from an EMBL/GenBank/DDBJ whole genome shotgun (WGS) entry which is preliminary data.</text>
</comment>
<reference evidence="2 3" key="1">
    <citation type="submission" date="2019-07" db="EMBL/GenBank/DDBJ databases">
        <title>Annotation for the trematode Paragonimus westermani.</title>
        <authorList>
            <person name="Choi Y.-J."/>
        </authorList>
    </citation>
    <scope>NUCLEOTIDE SEQUENCE [LARGE SCALE GENOMIC DNA]</scope>
    <source>
        <strain evidence="2">180907_Pwestermani</strain>
    </source>
</reference>
<dbReference type="SMART" id="SM00015">
    <property type="entry name" value="IQ"/>
    <property type="match status" value="6"/>
</dbReference>
<feature type="compositionally biased region" description="Basic and acidic residues" evidence="1">
    <location>
        <begin position="318"/>
        <end position="328"/>
    </location>
</feature>
<dbReference type="InterPro" id="IPR000048">
    <property type="entry name" value="IQ_motif_EF-hand-BS"/>
</dbReference>
<gene>
    <name evidence="2" type="ORF">P879_01503</name>
</gene>
<dbReference type="Proteomes" id="UP000699462">
    <property type="component" value="Unassembled WGS sequence"/>
</dbReference>
<feature type="region of interest" description="Disordered" evidence="1">
    <location>
        <begin position="143"/>
        <end position="174"/>
    </location>
</feature>
<dbReference type="AlphaFoldDB" id="A0A8T0D8Y0"/>